<dbReference type="InterPro" id="IPR045709">
    <property type="entry name" value="DUF6065"/>
</dbReference>
<evidence type="ECO:0000313" key="1">
    <source>
        <dbReference type="EMBL" id="NEK15050.1"/>
    </source>
</evidence>
<name>A0A7K3VD38_RHILE</name>
<comment type="caution">
    <text evidence="1">The sequence shown here is derived from an EMBL/GenBank/DDBJ whole genome shotgun (WGS) entry which is preliminary data.</text>
</comment>
<organism evidence="1 2">
    <name type="scientific">Rhizobium leguminosarum</name>
    <dbReference type="NCBI Taxonomy" id="384"/>
    <lineage>
        <taxon>Bacteria</taxon>
        <taxon>Pseudomonadati</taxon>
        <taxon>Pseudomonadota</taxon>
        <taxon>Alphaproteobacteria</taxon>
        <taxon>Hyphomicrobiales</taxon>
        <taxon>Rhizobiaceae</taxon>
        <taxon>Rhizobium/Agrobacterium group</taxon>
        <taxon>Rhizobium</taxon>
    </lineage>
</organism>
<dbReference type="Pfam" id="PF19541">
    <property type="entry name" value="DUF6065"/>
    <property type="match status" value="1"/>
</dbReference>
<dbReference type="Proteomes" id="UP000471705">
    <property type="component" value="Unassembled WGS sequence"/>
</dbReference>
<dbReference type="EMBL" id="WUFV01000004">
    <property type="protein sequence ID" value="NEK15050.1"/>
    <property type="molecule type" value="Genomic_DNA"/>
</dbReference>
<gene>
    <name evidence="1" type="ORF">GR257_09295</name>
</gene>
<sequence>MRSLVQPESDGDVGITFLRMIPSAVKPIPADSSASGTLPVRAYRYCEPVRLASQLGWYVFPPIDFRLVWDGRVILFKCEGLDSWIQVDALQFPKFKGHFDVSAPAEVQGYSPPFISSVPEGGSFQLWSGLVLRTPPGVFAYVRSPINHTPDSHMFTYEGIIETDTWFGPLFTNIKILKTDIEIIFRRNQPILQVYPVNSDFLSLATVRDFGFVESLDKFEDEDWTAYKDTIVDRVGPKRQKGSYARQARKSKRP</sequence>
<accession>A0A7K3VD38</accession>
<dbReference type="AlphaFoldDB" id="A0A7K3VD38"/>
<reference evidence="1 2" key="1">
    <citation type="submission" date="2019-12" db="EMBL/GenBank/DDBJ databases">
        <title>Rhizobium genotypes associated with high levels of biological nitrogen fixation by grain legumes in a temperate-maritime cropping system.</title>
        <authorList>
            <person name="Maluk M."/>
            <person name="Francesc Ferrando Molina F."/>
            <person name="Lopez Del Egido L."/>
            <person name="Lafos M."/>
            <person name="Langarica-Fuentes A."/>
            <person name="Gebre Yohannes G."/>
            <person name="Young M.W."/>
            <person name="Martin P."/>
            <person name="Gantlett R."/>
            <person name="Kenicer G."/>
            <person name="Hawes C."/>
            <person name="Begg G.S."/>
            <person name="Quilliam R.S."/>
            <person name="Squire G.R."/>
            <person name="Poole P.S."/>
            <person name="Young P.W."/>
            <person name="Iannetta P.M."/>
            <person name="James E.K."/>
        </authorList>
    </citation>
    <scope>NUCLEOTIDE SEQUENCE [LARGE SCALE GENOMIC DNA]</scope>
    <source>
        <strain evidence="1 2">JHI54</strain>
    </source>
</reference>
<evidence type="ECO:0000313" key="2">
    <source>
        <dbReference type="Proteomes" id="UP000471705"/>
    </source>
</evidence>
<dbReference type="RefSeq" id="WP_164046581.1">
    <property type="nucleotide sequence ID" value="NZ_WUFV01000004.1"/>
</dbReference>
<proteinExistence type="predicted"/>
<protein>
    <submittedName>
        <fullName evidence="1">Uncharacterized protein</fullName>
    </submittedName>
</protein>